<evidence type="ECO:0000256" key="2">
    <source>
        <dbReference type="ARBA" id="ARBA00022540"/>
    </source>
</evidence>
<reference evidence="6" key="1">
    <citation type="journal article" date="2020" name="bioRxiv">
        <title>A rank-normalized archaeal taxonomy based on genome phylogeny resolves widespread incomplete and uneven classifications.</title>
        <authorList>
            <person name="Rinke C."/>
            <person name="Chuvochina M."/>
            <person name="Mussig A.J."/>
            <person name="Chaumeil P.-A."/>
            <person name="Waite D.W."/>
            <person name="Whitman W.B."/>
            <person name="Parks D.H."/>
            <person name="Hugenholtz P."/>
        </authorList>
    </citation>
    <scope>NUCLEOTIDE SEQUENCE [LARGE SCALE GENOMIC DNA]</scope>
</reference>
<dbReference type="InterPro" id="IPR016190">
    <property type="entry name" value="Transl_init_fac_IF2/IF5_Zn-bd"/>
</dbReference>
<keyword evidence="2 5" id="KW-0396">Initiation factor</keyword>
<name>A0A7J4J4K9_9ARCH</name>
<protein>
    <submittedName>
        <fullName evidence="5">Translation initiation factor IF-2 subunit beta</fullName>
    </submittedName>
</protein>
<dbReference type="EMBL" id="DUGC01000092">
    <property type="protein sequence ID" value="HIH10156.1"/>
    <property type="molecule type" value="Genomic_DNA"/>
</dbReference>
<dbReference type="NCBIfam" id="NF003067">
    <property type="entry name" value="PRK03988.1"/>
    <property type="match status" value="1"/>
</dbReference>
<dbReference type="GO" id="GO:0003743">
    <property type="term" value="F:translation initiation factor activity"/>
    <property type="evidence" value="ECO:0007669"/>
    <property type="project" value="UniProtKB-KW"/>
</dbReference>
<accession>A0A7J4J4K9</accession>
<dbReference type="Proteomes" id="UP000565078">
    <property type="component" value="Unassembled WGS sequence"/>
</dbReference>
<dbReference type="InterPro" id="IPR016189">
    <property type="entry name" value="Transl_init_fac_IF2/IF5_N"/>
</dbReference>
<dbReference type="PANTHER" id="PTHR23001:SF3">
    <property type="entry name" value="EUKARYOTIC TRANSLATION INITIATION FACTOR 2 SUBUNIT 2"/>
    <property type="match status" value="1"/>
</dbReference>
<comment type="caution">
    <text evidence="5">The sequence shown here is derived from an EMBL/GenBank/DDBJ whole genome shotgun (WGS) entry which is preliminary data.</text>
</comment>
<proteinExistence type="inferred from homology"/>
<feature type="domain" description="Translation initiation factor IF2/IF5" evidence="4">
    <location>
        <begin position="22"/>
        <end position="129"/>
    </location>
</feature>
<keyword evidence="3" id="KW-0648">Protein biosynthesis</keyword>
<dbReference type="SUPFAM" id="SSF100966">
    <property type="entry name" value="Translation initiation factor 2 beta, aIF2beta, N-terminal domain"/>
    <property type="match status" value="1"/>
</dbReference>
<evidence type="ECO:0000256" key="3">
    <source>
        <dbReference type="ARBA" id="ARBA00022917"/>
    </source>
</evidence>
<evidence type="ECO:0000256" key="1">
    <source>
        <dbReference type="ARBA" id="ARBA00010397"/>
    </source>
</evidence>
<dbReference type="SUPFAM" id="SSF75689">
    <property type="entry name" value="Zinc-binding domain of translation initiation factor 2 beta"/>
    <property type="match status" value="1"/>
</dbReference>
<dbReference type="Gene3D" id="3.30.30.170">
    <property type="match status" value="1"/>
</dbReference>
<evidence type="ECO:0000313" key="5">
    <source>
        <dbReference type="EMBL" id="HIH10156.1"/>
    </source>
</evidence>
<gene>
    <name evidence="5" type="ORF">HA254_05830</name>
</gene>
<dbReference type="SMART" id="SM00653">
    <property type="entry name" value="eIF2B_5"/>
    <property type="match status" value="1"/>
</dbReference>
<dbReference type="InterPro" id="IPR002735">
    <property type="entry name" value="Transl_init_fac_IF2/IF5_dom"/>
</dbReference>
<comment type="similarity">
    <text evidence="1">Belongs to the eIF-2-beta/eIF-5 family.</text>
</comment>
<dbReference type="PANTHER" id="PTHR23001">
    <property type="entry name" value="EUKARYOTIC TRANSLATION INITIATION FACTOR"/>
    <property type="match status" value="1"/>
</dbReference>
<evidence type="ECO:0000313" key="6">
    <source>
        <dbReference type="Proteomes" id="UP000565078"/>
    </source>
</evidence>
<evidence type="ECO:0000259" key="4">
    <source>
        <dbReference type="SMART" id="SM00653"/>
    </source>
</evidence>
<organism evidence="5 6">
    <name type="scientific">Candidatus Iainarchaeum sp</name>
    <dbReference type="NCBI Taxonomy" id="3101447"/>
    <lineage>
        <taxon>Archaea</taxon>
        <taxon>Candidatus Iainarchaeota</taxon>
        <taxon>Candidatus Iainarchaeia</taxon>
        <taxon>Candidatus Iainarchaeales</taxon>
        <taxon>Candidatus Iainarchaeaceae</taxon>
        <taxon>Candidatus Iainarchaeum</taxon>
    </lineage>
</organism>
<sequence>MMDYEKMLAKAYATMPKQALNKERFELPVLDSLVQGTKTQVKNFGQAVKTLGRDEKHALKFFTRELAVPITASDGKLQLNGKFSNVQLNEILNKYAKLFVLCHECQKPDTKIIEQHGTKVLKCDACGATSPVMRL</sequence>
<dbReference type="AlphaFoldDB" id="A0A7J4J4K9"/>
<dbReference type="Pfam" id="PF01873">
    <property type="entry name" value="eIF-5_eIF-2B"/>
    <property type="match status" value="1"/>
</dbReference>
<dbReference type="InterPro" id="IPR045196">
    <property type="entry name" value="IF2/IF5"/>
</dbReference>